<feature type="compositionally biased region" description="Basic and acidic residues" evidence="5">
    <location>
        <begin position="1093"/>
        <end position="1103"/>
    </location>
</feature>
<dbReference type="PANTHER" id="PTHR14027:SF2">
    <property type="entry name" value="RNA POLYMERASE-ASSOCIATED PROTEIN CTR9 HOMOLOG"/>
    <property type="match status" value="1"/>
</dbReference>
<dbReference type="HOGENOM" id="CLU_003008_0_0_1"/>
<keyword evidence="7" id="KW-1185">Reference proteome</keyword>
<dbReference type="SUPFAM" id="SSF48452">
    <property type="entry name" value="TPR-like"/>
    <property type="match status" value="3"/>
</dbReference>
<dbReference type="GO" id="GO:0006368">
    <property type="term" value="P:transcription elongation by RNA polymerase II"/>
    <property type="evidence" value="ECO:0007669"/>
    <property type="project" value="TreeGrafter"/>
</dbReference>
<evidence type="ECO:0000256" key="5">
    <source>
        <dbReference type="SAM" id="MobiDB-lite"/>
    </source>
</evidence>
<feature type="compositionally biased region" description="Acidic residues" evidence="5">
    <location>
        <begin position="1083"/>
        <end position="1092"/>
    </location>
</feature>
<dbReference type="AlphaFoldDB" id="A0A0C2XNC5"/>
<dbReference type="SMART" id="SM00028">
    <property type="entry name" value="TPR"/>
    <property type="match status" value="8"/>
</dbReference>
<dbReference type="InterPro" id="IPR019734">
    <property type="entry name" value="TPR_rpt"/>
</dbReference>
<dbReference type="Proteomes" id="UP000054097">
    <property type="component" value="Unassembled WGS sequence"/>
</dbReference>
<feature type="coiled-coil region" evidence="4">
    <location>
        <begin position="948"/>
        <end position="975"/>
    </location>
</feature>
<feature type="compositionally biased region" description="Basic and acidic residues" evidence="5">
    <location>
        <begin position="1118"/>
        <end position="1129"/>
    </location>
</feature>
<dbReference type="Gene3D" id="1.25.40.10">
    <property type="entry name" value="Tetratricopeptide repeat domain"/>
    <property type="match status" value="3"/>
</dbReference>
<evidence type="ECO:0000313" key="6">
    <source>
        <dbReference type="EMBL" id="KIM30492.1"/>
    </source>
</evidence>
<dbReference type="Pfam" id="PF13181">
    <property type="entry name" value="TPR_8"/>
    <property type="match status" value="1"/>
</dbReference>
<evidence type="ECO:0000313" key="7">
    <source>
        <dbReference type="Proteomes" id="UP000054097"/>
    </source>
</evidence>
<protein>
    <submittedName>
        <fullName evidence="6">Uncharacterized protein</fullName>
    </submittedName>
</protein>
<feature type="repeat" description="TPR" evidence="3">
    <location>
        <begin position="761"/>
        <end position="794"/>
    </location>
</feature>
<accession>A0A0C2XNC5</accession>
<feature type="repeat" description="TPR" evidence="3">
    <location>
        <begin position="555"/>
        <end position="588"/>
    </location>
</feature>
<dbReference type="Pfam" id="PF13432">
    <property type="entry name" value="TPR_16"/>
    <property type="match status" value="1"/>
</dbReference>
<evidence type="ECO:0000256" key="1">
    <source>
        <dbReference type="ARBA" id="ARBA00022737"/>
    </source>
</evidence>
<feature type="compositionally biased region" description="Basic residues" evidence="5">
    <location>
        <begin position="1022"/>
        <end position="1032"/>
    </location>
</feature>
<dbReference type="OrthoDB" id="343875at2759"/>
<dbReference type="EMBL" id="KN824284">
    <property type="protein sequence ID" value="KIM30492.1"/>
    <property type="molecule type" value="Genomic_DNA"/>
</dbReference>
<keyword evidence="2 3" id="KW-0802">TPR repeat</keyword>
<dbReference type="InterPro" id="IPR011990">
    <property type="entry name" value="TPR-like_helical_dom_sf"/>
</dbReference>
<sequence length="1129" mass="126923">MDPDDMEMEMGTPPPATRSLEIEVGDQEVITIDLDSLDQSTEDVIAVLQDAQCRVSIWTQLASEYWRRGWLESAQKITHAAVEFFKQRHDRHSLAPVYLLLANVQIDSSRAAPKMKLQTPQLDKLGDDLLKDTYLGEATVLMNQADPSYQGPLYFLTRGILQLAKQSTMNEAFATFEGVLATTPTNLVALHGKARIMYARKNYRESLQLYQRILRLGPNTQPDPRIGIGLCFWQLGDKVKAKKAWERSLELHPKHWVPELLLGLEALNASKDSKRTEEQRHHAYAVGSKHIERSFGTNQKNAANANCLSEYFIRRGEPRKALKLAERAIQFADTLAVVNEGHLRAGRVAHLEGRYDDAITHYTAAKNLPLASISIAQCHIKKGETPAAIHVLDTMLKGTNPQRTTEAMIMLASLRASERAALSSHESAADKVAARELFDRVQKSASALQPNGAAGKANGSVKTKRPAWLDDVEMHLEVARLWEKENTEKAMAAYQDAKRISESSPKGVDPRIVNNIAVLSHLAGTLPDARAHYEQALGIVSTTWAADENMDGMSTTVLYNLARVYEDQGDAAMAKEAYEKLLSRHSEYIDAKVRLAHMLMAANRSNDANGLLKQALDSRGQDLNLRAYYTHFLLQSNLHQHALKFVFTTLQMEKSDLYGTCAAAWLHYHLAREIRSTNEEMTRERRHKFKSAAEFYEKALSLDPGCSVAAQGLAIMVAEDALGVLSLKASSAPGEDEETRMRNTREALDVFAKIREVMADGSVYTNMGHCYYMRDEYERAIESYETGLTKYYNGENASVLMCLSRAWYAKASRDQSFASMRTALHFAQQAQKIVPGDKSIRYNIAVIGQRAAELVFSLNTAKRTLEELQQAQEYATNAQRFLSALSEDKSEGGLPYDKEMASQRHMYGTVLLRKGADQVAQQEKYEMEYKAKLDAARDVRTAERAAIAAKEQARLEELEREAAALAEERRKAREEAVLWAAQRANESSEDEKPKRRKKEKSANDDLFDDDEEPAAPKEKKERKPRVARKRKGKETSGAEDGLSSGAEDVDRPKKRLVKKRVVHDDDDEPVDNRARKKFKSADVIDDSDEELEKMDRLEEERLRLSRTNLDDPASPMKGESRAIDDVDME</sequence>
<dbReference type="PROSITE" id="PS50005">
    <property type="entry name" value="TPR"/>
    <property type="match status" value="4"/>
</dbReference>
<organism evidence="6 7">
    <name type="scientific">Serendipita vermifera MAFF 305830</name>
    <dbReference type="NCBI Taxonomy" id="933852"/>
    <lineage>
        <taxon>Eukaryota</taxon>
        <taxon>Fungi</taxon>
        <taxon>Dikarya</taxon>
        <taxon>Basidiomycota</taxon>
        <taxon>Agaricomycotina</taxon>
        <taxon>Agaricomycetes</taxon>
        <taxon>Sebacinales</taxon>
        <taxon>Serendipitaceae</taxon>
        <taxon>Serendipita</taxon>
    </lineage>
</organism>
<dbReference type="InterPro" id="IPR031101">
    <property type="entry name" value="Ctr9"/>
</dbReference>
<feature type="repeat" description="TPR" evidence="3">
    <location>
        <begin position="187"/>
        <end position="220"/>
    </location>
</feature>
<proteinExistence type="predicted"/>
<dbReference type="PANTHER" id="PTHR14027">
    <property type="entry name" value="RNA POLYMERASE-ASSOCIATED PROTEIN CTR9"/>
    <property type="match status" value="1"/>
</dbReference>
<reference evidence="6 7" key="1">
    <citation type="submission" date="2014-04" db="EMBL/GenBank/DDBJ databases">
        <authorList>
            <consortium name="DOE Joint Genome Institute"/>
            <person name="Kuo A."/>
            <person name="Zuccaro A."/>
            <person name="Kohler A."/>
            <person name="Nagy L.G."/>
            <person name="Floudas D."/>
            <person name="Copeland A."/>
            <person name="Barry K.W."/>
            <person name="Cichocki N."/>
            <person name="Veneault-Fourrey C."/>
            <person name="LaButti K."/>
            <person name="Lindquist E.A."/>
            <person name="Lipzen A."/>
            <person name="Lundell T."/>
            <person name="Morin E."/>
            <person name="Murat C."/>
            <person name="Sun H."/>
            <person name="Tunlid A."/>
            <person name="Henrissat B."/>
            <person name="Grigoriev I.V."/>
            <person name="Hibbett D.S."/>
            <person name="Martin F."/>
            <person name="Nordberg H.P."/>
            <person name="Cantor M.N."/>
            <person name="Hua S.X."/>
        </authorList>
    </citation>
    <scope>NUCLEOTIDE SEQUENCE [LARGE SCALE GENOMIC DNA]</scope>
    <source>
        <strain evidence="6 7">MAFF 305830</strain>
    </source>
</reference>
<dbReference type="GO" id="GO:0000993">
    <property type="term" value="F:RNA polymerase II complex binding"/>
    <property type="evidence" value="ECO:0007669"/>
    <property type="project" value="TreeGrafter"/>
</dbReference>
<dbReference type="GO" id="GO:0016593">
    <property type="term" value="C:Cdc73/Paf1 complex"/>
    <property type="evidence" value="ECO:0007669"/>
    <property type="project" value="TreeGrafter"/>
</dbReference>
<evidence type="ECO:0000256" key="4">
    <source>
        <dbReference type="SAM" id="Coils"/>
    </source>
</evidence>
<dbReference type="STRING" id="933852.A0A0C2XNC5"/>
<evidence type="ECO:0000256" key="2">
    <source>
        <dbReference type="ARBA" id="ARBA00022803"/>
    </source>
</evidence>
<keyword evidence="4" id="KW-0175">Coiled coil</keyword>
<evidence type="ECO:0000256" key="3">
    <source>
        <dbReference type="PROSITE-ProRule" id="PRU00339"/>
    </source>
</evidence>
<feature type="coiled-coil region" evidence="4">
    <location>
        <begin position="851"/>
        <end position="878"/>
    </location>
</feature>
<feature type="compositionally biased region" description="Basic residues" evidence="5">
    <location>
        <begin position="1052"/>
        <end position="1061"/>
    </location>
</feature>
<reference evidence="7" key="2">
    <citation type="submission" date="2015-01" db="EMBL/GenBank/DDBJ databases">
        <title>Evolutionary Origins and Diversification of the Mycorrhizal Mutualists.</title>
        <authorList>
            <consortium name="DOE Joint Genome Institute"/>
            <consortium name="Mycorrhizal Genomics Consortium"/>
            <person name="Kohler A."/>
            <person name="Kuo A."/>
            <person name="Nagy L.G."/>
            <person name="Floudas D."/>
            <person name="Copeland A."/>
            <person name="Barry K.W."/>
            <person name="Cichocki N."/>
            <person name="Veneault-Fourrey C."/>
            <person name="LaButti K."/>
            <person name="Lindquist E.A."/>
            <person name="Lipzen A."/>
            <person name="Lundell T."/>
            <person name="Morin E."/>
            <person name="Murat C."/>
            <person name="Riley R."/>
            <person name="Ohm R."/>
            <person name="Sun H."/>
            <person name="Tunlid A."/>
            <person name="Henrissat B."/>
            <person name="Grigoriev I.V."/>
            <person name="Hibbett D.S."/>
            <person name="Martin F."/>
        </authorList>
    </citation>
    <scope>NUCLEOTIDE SEQUENCE [LARGE SCALE GENOMIC DNA]</scope>
    <source>
        <strain evidence="7">MAFF 305830</strain>
    </source>
</reference>
<feature type="repeat" description="TPR" evidence="3">
    <location>
        <begin position="222"/>
        <end position="255"/>
    </location>
</feature>
<keyword evidence="1" id="KW-0677">Repeat</keyword>
<gene>
    <name evidence="6" type="ORF">M408DRAFT_15487</name>
</gene>
<name>A0A0C2XNC5_SERVB</name>
<dbReference type="GO" id="GO:0006355">
    <property type="term" value="P:regulation of DNA-templated transcription"/>
    <property type="evidence" value="ECO:0007669"/>
    <property type="project" value="InterPro"/>
</dbReference>
<feature type="region of interest" description="Disordered" evidence="5">
    <location>
        <begin position="981"/>
        <end position="1129"/>
    </location>
</feature>